<reference evidence="1 2" key="1">
    <citation type="submission" date="2017-10" db="EMBL/GenBank/DDBJ databases">
        <title>Whole genome sequencing of Pseudoxanthomonas broegbernensis DSM 12573(T).</title>
        <authorList>
            <person name="Kumar S."/>
            <person name="Bansal K."/>
            <person name="Kaur A."/>
            <person name="Patil P."/>
            <person name="Sharma S."/>
            <person name="Patil P.B."/>
        </authorList>
    </citation>
    <scope>NUCLEOTIDE SEQUENCE [LARGE SCALE GENOMIC DNA]</scope>
    <source>
        <strain evidence="1 2">DSM 12573</strain>
    </source>
</reference>
<dbReference type="Gene3D" id="2.40.30.160">
    <property type="match status" value="1"/>
</dbReference>
<proteinExistence type="predicted"/>
<comment type="caution">
    <text evidence="1">The sequence shown here is derived from an EMBL/GenBank/DDBJ whole genome shotgun (WGS) entry which is preliminary data.</text>
</comment>
<dbReference type="NCBIfam" id="TIGR03317">
    <property type="entry name" value="ygfZ_signature"/>
    <property type="match status" value="1"/>
</dbReference>
<keyword evidence="2" id="KW-1185">Reference proteome</keyword>
<sequence>MDGPDAIAFAQAQFANDVTALAIGQWQWNAWLTAKGRVIAVFALLRTADQALRLLLPDADAGELGDALRRFVFRRKVAIAARPELRAGGAFAAPAQARGATVAGDEQTSLELDYGAPGLPRTLRLSRASAPADAQAHEAWRASDLRLGLPRLPASQREQWTPQQLALDRLSAYSVKKGCYPGQEIVARTHFLGKAKRELLLLQVPDATEPGAEVNQSQRAIGSVVGAAGHAPRLALAVLPLERDEAPLTVAGGNAVVQPFVDGLAR</sequence>
<dbReference type="PANTHER" id="PTHR22602">
    <property type="entry name" value="TRANSFERASE CAF17, MITOCHONDRIAL-RELATED"/>
    <property type="match status" value="1"/>
</dbReference>
<dbReference type="AlphaFoldDB" id="A0A7V8GPN4"/>
<dbReference type="InterPro" id="IPR017703">
    <property type="entry name" value="YgfZ/GCV_T_CS"/>
</dbReference>
<dbReference type="EMBL" id="MWIP01000002">
    <property type="protein sequence ID" value="KAF1687801.1"/>
    <property type="molecule type" value="Genomic_DNA"/>
</dbReference>
<dbReference type="Proteomes" id="UP000462066">
    <property type="component" value="Unassembled WGS sequence"/>
</dbReference>
<dbReference type="PANTHER" id="PTHR22602:SF0">
    <property type="entry name" value="TRANSFERASE CAF17, MITOCHONDRIAL-RELATED"/>
    <property type="match status" value="1"/>
</dbReference>
<dbReference type="SUPFAM" id="SSF103025">
    <property type="entry name" value="Folate-binding domain"/>
    <property type="match status" value="1"/>
</dbReference>
<dbReference type="Gene3D" id="3.30.70.1400">
    <property type="entry name" value="Aminomethyltransferase beta-barrel domains"/>
    <property type="match status" value="1"/>
</dbReference>
<dbReference type="InterPro" id="IPR045179">
    <property type="entry name" value="YgfZ/GcvT"/>
</dbReference>
<evidence type="ECO:0000313" key="2">
    <source>
        <dbReference type="Proteomes" id="UP000462066"/>
    </source>
</evidence>
<dbReference type="GO" id="GO:0016226">
    <property type="term" value="P:iron-sulfur cluster assembly"/>
    <property type="evidence" value="ECO:0007669"/>
    <property type="project" value="TreeGrafter"/>
</dbReference>
<protein>
    <submittedName>
        <fullName evidence="1">Folate-binding protein</fullName>
    </submittedName>
</protein>
<accession>A0A7V8GPN4</accession>
<organism evidence="1 2">
    <name type="scientific">Pseudoxanthomonas broegbernensis</name>
    <dbReference type="NCBI Taxonomy" id="83619"/>
    <lineage>
        <taxon>Bacteria</taxon>
        <taxon>Pseudomonadati</taxon>
        <taxon>Pseudomonadota</taxon>
        <taxon>Gammaproteobacteria</taxon>
        <taxon>Lysobacterales</taxon>
        <taxon>Lysobacteraceae</taxon>
        <taxon>Pseudoxanthomonas</taxon>
    </lineage>
</organism>
<evidence type="ECO:0000313" key="1">
    <source>
        <dbReference type="EMBL" id="KAF1687801.1"/>
    </source>
</evidence>
<name>A0A7V8GPN4_9GAMM</name>
<gene>
    <name evidence="1" type="ORF">B1992_02760</name>
</gene>